<feature type="compositionally biased region" description="Basic and acidic residues" evidence="1">
    <location>
        <begin position="95"/>
        <end position="110"/>
    </location>
</feature>
<gene>
    <name evidence="2" type="ORF">CCMP2556_LOCUS8287</name>
</gene>
<organism evidence="2 3">
    <name type="scientific">Durusdinium trenchii</name>
    <dbReference type="NCBI Taxonomy" id="1381693"/>
    <lineage>
        <taxon>Eukaryota</taxon>
        <taxon>Sar</taxon>
        <taxon>Alveolata</taxon>
        <taxon>Dinophyceae</taxon>
        <taxon>Suessiales</taxon>
        <taxon>Symbiodiniaceae</taxon>
        <taxon>Durusdinium</taxon>
    </lineage>
</organism>
<name>A0ABP0IV91_9DINO</name>
<evidence type="ECO:0000313" key="2">
    <source>
        <dbReference type="EMBL" id="CAK9006006.1"/>
    </source>
</evidence>
<dbReference type="Proteomes" id="UP001642484">
    <property type="component" value="Unassembled WGS sequence"/>
</dbReference>
<sequence>MVSRSMRDVAPVAPKHLFLRALACGLAPRFMEVRKFGDGTLRPLWKKTEVSTVPERPKNFVDVDDQVAGPAPKPSDAEPSPEVVAASPPEAAPEPAKKRPAEKAPAEKESKPKKRKG</sequence>
<feature type="region of interest" description="Disordered" evidence="1">
    <location>
        <begin position="54"/>
        <end position="117"/>
    </location>
</feature>
<proteinExistence type="predicted"/>
<evidence type="ECO:0000313" key="3">
    <source>
        <dbReference type="Proteomes" id="UP001642484"/>
    </source>
</evidence>
<reference evidence="2 3" key="1">
    <citation type="submission" date="2024-02" db="EMBL/GenBank/DDBJ databases">
        <authorList>
            <person name="Chen Y."/>
            <person name="Shah S."/>
            <person name="Dougan E. K."/>
            <person name="Thang M."/>
            <person name="Chan C."/>
        </authorList>
    </citation>
    <scope>NUCLEOTIDE SEQUENCE [LARGE SCALE GENOMIC DNA]</scope>
</reference>
<evidence type="ECO:0000256" key="1">
    <source>
        <dbReference type="SAM" id="MobiDB-lite"/>
    </source>
</evidence>
<keyword evidence="3" id="KW-1185">Reference proteome</keyword>
<protein>
    <submittedName>
        <fullName evidence="2">Uncharacterized protein</fullName>
    </submittedName>
</protein>
<dbReference type="EMBL" id="CAXAMN010003758">
    <property type="protein sequence ID" value="CAK9006006.1"/>
    <property type="molecule type" value="Genomic_DNA"/>
</dbReference>
<accession>A0ABP0IV91</accession>
<feature type="compositionally biased region" description="Low complexity" evidence="1">
    <location>
        <begin position="77"/>
        <end position="89"/>
    </location>
</feature>
<comment type="caution">
    <text evidence="2">The sequence shown here is derived from an EMBL/GenBank/DDBJ whole genome shotgun (WGS) entry which is preliminary data.</text>
</comment>